<proteinExistence type="predicted"/>
<dbReference type="EMBL" id="BMZS01000013">
    <property type="protein sequence ID" value="GHD61315.1"/>
    <property type="molecule type" value="Genomic_DNA"/>
</dbReference>
<comment type="caution">
    <text evidence="1">The sequence shown here is derived from an EMBL/GenBank/DDBJ whole genome shotgun (WGS) entry which is preliminary data.</text>
</comment>
<dbReference type="Pfam" id="PF07310">
    <property type="entry name" value="PAS_5"/>
    <property type="match status" value="1"/>
</dbReference>
<accession>A0A919CRW2</accession>
<reference evidence="1" key="1">
    <citation type="journal article" date="2014" name="Int. J. Syst. Evol. Microbiol.">
        <title>Complete genome sequence of Corynebacterium casei LMG S-19264T (=DSM 44701T), isolated from a smear-ripened cheese.</title>
        <authorList>
            <consortium name="US DOE Joint Genome Institute (JGI-PGF)"/>
            <person name="Walter F."/>
            <person name="Albersmeier A."/>
            <person name="Kalinowski J."/>
            <person name="Ruckert C."/>
        </authorList>
    </citation>
    <scope>NUCLEOTIDE SEQUENCE</scope>
    <source>
        <strain evidence="1">KCTC 42651</strain>
    </source>
</reference>
<evidence type="ECO:0008006" key="3">
    <source>
        <dbReference type="Google" id="ProtNLM"/>
    </source>
</evidence>
<protein>
    <recommendedName>
        <fullName evidence="3">PAS domain-containing protein</fullName>
    </recommendedName>
</protein>
<dbReference type="RefSeq" id="WP_189994579.1">
    <property type="nucleotide sequence ID" value="NZ_BMZS01000013.1"/>
</dbReference>
<reference evidence="1" key="2">
    <citation type="submission" date="2020-09" db="EMBL/GenBank/DDBJ databases">
        <authorList>
            <person name="Sun Q."/>
            <person name="Kim S."/>
        </authorList>
    </citation>
    <scope>NUCLEOTIDE SEQUENCE</scope>
    <source>
        <strain evidence="1">KCTC 42651</strain>
    </source>
</reference>
<gene>
    <name evidence="1" type="ORF">GCM10017083_48460</name>
</gene>
<keyword evidence="2" id="KW-1185">Reference proteome</keyword>
<dbReference type="Proteomes" id="UP000630353">
    <property type="component" value="Unassembled WGS sequence"/>
</dbReference>
<evidence type="ECO:0000313" key="2">
    <source>
        <dbReference type="Proteomes" id="UP000630353"/>
    </source>
</evidence>
<sequence length="168" mass="19126">MSALFDGRLARLLSYWSARRGDRPAPRRADIDPPLDIPDLLPILTLVDVLHDPLRFRYRLVGTAVAEGFGRDATGRFVDETLYGDEAPAMFATYERLSTEIRPFRRHSRLAWNQQEWLVLDAIELPLVDDDDRVCMILGGNCFTMTSDTGGPARDYRPLDRDGGWDQD</sequence>
<dbReference type="InterPro" id="IPR009922">
    <property type="entry name" value="DUF1457"/>
</dbReference>
<organism evidence="1 2">
    <name type="scientific">Thalassobaculum fulvum</name>
    <dbReference type="NCBI Taxonomy" id="1633335"/>
    <lineage>
        <taxon>Bacteria</taxon>
        <taxon>Pseudomonadati</taxon>
        <taxon>Pseudomonadota</taxon>
        <taxon>Alphaproteobacteria</taxon>
        <taxon>Rhodospirillales</taxon>
        <taxon>Thalassobaculaceae</taxon>
        <taxon>Thalassobaculum</taxon>
    </lineage>
</organism>
<dbReference type="AlphaFoldDB" id="A0A919CRW2"/>
<name>A0A919CRW2_9PROT</name>
<evidence type="ECO:0000313" key="1">
    <source>
        <dbReference type="EMBL" id="GHD61315.1"/>
    </source>
</evidence>